<dbReference type="FunFam" id="3.30.160.60:FF:001875">
    <property type="entry name" value="pH-response transcription factor pacC/RIM101"/>
    <property type="match status" value="1"/>
</dbReference>
<dbReference type="GO" id="GO:0005634">
    <property type="term" value="C:nucleus"/>
    <property type="evidence" value="ECO:0007669"/>
    <property type="project" value="UniProtKB-SubCell"/>
</dbReference>
<feature type="compositionally biased region" description="Gly residues" evidence="10">
    <location>
        <begin position="304"/>
        <end position="313"/>
    </location>
</feature>
<feature type="domain" description="C2H2-type" evidence="11">
    <location>
        <begin position="84"/>
        <end position="113"/>
    </location>
</feature>
<dbReference type="Gene3D" id="3.30.160.60">
    <property type="entry name" value="Classic Zinc Finger"/>
    <property type="match status" value="2"/>
</dbReference>
<accession>A0A4U0TP99</accession>
<dbReference type="FunFam" id="3.30.160.60:FF:000458">
    <property type="entry name" value="pH-response transcription factor pacC/RIM101"/>
    <property type="match status" value="1"/>
</dbReference>
<proteinExistence type="inferred from homology"/>
<comment type="subcellular location">
    <subcellularLocation>
        <location evidence="1">Nucleus</location>
    </subcellularLocation>
</comment>
<keyword evidence="3" id="KW-0479">Metal-binding</keyword>
<dbReference type="PROSITE" id="PS50157">
    <property type="entry name" value="ZINC_FINGER_C2H2_2"/>
    <property type="match status" value="2"/>
</dbReference>
<feature type="region of interest" description="Disordered" evidence="10">
    <location>
        <begin position="302"/>
        <end position="325"/>
    </location>
</feature>
<feature type="region of interest" description="Disordered" evidence="10">
    <location>
        <begin position="21"/>
        <end position="41"/>
    </location>
</feature>
<organism evidence="12 13">
    <name type="scientific">Salinomyces thailandicus</name>
    <dbReference type="NCBI Taxonomy" id="706561"/>
    <lineage>
        <taxon>Eukaryota</taxon>
        <taxon>Fungi</taxon>
        <taxon>Dikarya</taxon>
        <taxon>Ascomycota</taxon>
        <taxon>Pezizomycotina</taxon>
        <taxon>Dothideomycetes</taxon>
        <taxon>Dothideomycetidae</taxon>
        <taxon>Mycosphaerellales</taxon>
        <taxon>Teratosphaeriaceae</taxon>
        <taxon>Salinomyces</taxon>
    </lineage>
</organism>
<dbReference type="SUPFAM" id="SSF57667">
    <property type="entry name" value="beta-beta-alpha zinc fingers"/>
    <property type="match status" value="2"/>
</dbReference>
<evidence type="ECO:0000256" key="2">
    <source>
        <dbReference type="ARBA" id="ARBA00022491"/>
    </source>
</evidence>
<keyword evidence="5 9" id="KW-0863">Zinc-finger</keyword>
<feature type="region of interest" description="Disordered" evidence="10">
    <location>
        <begin position="623"/>
        <end position="653"/>
    </location>
</feature>
<feature type="compositionally biased region" description="Polar residues" evidence="10">
    <location>
        <begin position="592"/>
        <end position="605"/>
    </location>
</feature>
<dbReference type="AlphaFoldDB" id="A0A4U0TP99"/>
<evidence type="ECO:0000313" key="12">
    <source>
        <dbReference type="EMBL" id="TKA23883.1"/>
    </source>
</evidence>
<dbReference type="SMART" id="SM00355">
    <property type="entry name" value="ZnF_C2H2"/>
    <property type="match status" value="3"/>
</dbReference>
<evidence type="ECO:0000256" key="9">
    <source>
        <dbReference type="PROSITE-ProRule" id="PRU00042"/>
    </source>
</evidence>
<feature type="compositionally biased region" description="Low complexity" evidence="10">
    <location>
        <begin position="424"/>
        <end position="441"/>
    </location>
</feature>
<feature type="compositionally biased region" description="Basic and acidic residues" evidence="10">
    <location>
        <begin position="513"/>
        <end position="526"/>
    </location>
</feature>
<feature type="compositionally biased region" description="Polar residues" evidence="10">
    <location>
        <begin position="375"/>
        <end position="394"/>
    </location>
</feature>
<feature type="region of interest" description="Disordered" evidence="10">
    <location>
        <begin position="586"/>
        <end position="611"/>
    </location>
</feature>
<feature type="compositionally biased region" description="Basic and acidic residues" evidence="10">
    <location>
        <begin position="556"/>
        <end position="565"/>
    </location>
</feature>
<name>A0A4U0TP99_9PEZI</name>
<comment type="similarity">
    <text evidence="8">Belongs to the pacC/RIM101 family.</text>
</comment>
<dbReference type="InterPro" id="IPR050806">
    <property type="entry name" value="pacC/RIM101"/>
</dbReference>
<evidence type="ECO:0000256" key="8">
    <source>
        <dbReference type="ARBA" id="ARBA00038089"/>
    </source>
</evidence>
<dbReference type="PANTHER" id="PTHR47257">
    <property type="entry name" value="PH-RESPONSE TRANSCRIPTION FACTOR PACC/RIM101"/>
    <property type="match status" value="1"/>
</dbReference>
<keyword evidence="2" id="KW-0678">Repressor</keyword>
<evidence type="ECO:0000313" key="13">
    <source>
        <dbReference type="Proteomes" id="UP000308549"/>
    </source>
</evidence>
<feature type="domain" description="C2H2-type" evidence="11">
    <location>
        <begin position="114"/>
        <end position="141"/>
    </location>
</feature>
<keyword evidence="13" id="KW-1185">Reference proteome</keyword>
<feature type="compositionally biased region" description="Low complexity" evidence="10">
    <location>
        <begin position="21"/>
        <end position="38"/>
    </location>
</feature>
<feature type="compositionally biased region" description="Low complexity" evidence="10">
    <location>
        <begin position="546"/>
        <end position="555"/>
    </location>
</feature>
<evidence type="ECO:0000256" key="7">
    <source>
        <dbReference type="ARBA" id="ARBA00023242"/>
    </source>
</evidence>
<protein>
    <recommendedName>
        <fullName evidence="11">C2H2-type domain-containing protein</fullName>
    </recommendedName>
</protein>
<dbReference type="Proteomes" id="UP000308549">
    <property type="component" value="Unassembled WGS sequence"/>
</dbReference>
<keyword evidence="6" id="KW-0862">Zinc</keyword>
<evidence type="ECO:0000259" key="11">
    <source>
        <dbReference type="PROSITE" id="PS50157"/>
    </source>
</evidence>
<dbReference type="InterPro" id="IPR036236">
    <property type="entry name" value="Znf_C2H2_sf"/>
</dbReference>
<evidence type="ECO:0000256" key="4">
    <source>
        <dbReference type="ARBA" id="ARBA00022737"/>
    </source>
</evidence>
<dbReference type="Pfam" id="PF00096">
    <property type="entry name" value="zf-C2H2"/>
    <property type="match status" value="1"/>
</dbReference>
<comment type="caution">
    <text evidence="12">The sequence shown here is derived from an EMBL/GenBank/DDBJ whole genome shotgun (WGS) entry which is preliminary data.</text>
</comment>
<evidence type="ECO:0000256" key="1">
    <source>
        <dbReference type="ARBA" id="ARBA00004123"/>
    </source>
</evidence>
<feature type="region of interest" description="Disordered" evidence="10">
    <location>
        <begin position="374"/>
        <end position="394"/>
    </location>
</feature>
<reference evidence="12 13" key="1">
    <citation type="submission" date="2017-03" db="EMBL/GenBank/DDBJ databases">
        <title>Genomes of endolithic fungi from Antarctica.</title>
        <authorList>
            <person name="Coleine C."/>
            <person name="Masonjones S."/>
            <person name="Stajich J.E."/>
        </authorList>
    </citation>
    <scope>NUCLEOTIDE SEQUENCE [LARGE SCALE GENOMIC DNA]</scope>
    <source>
        <strain evidence="12 13">CCFEE 6315</strain>
    </source>
</reference>
<evidence type="ECO:0000256" key="10">
    <source>
        <dbReference type="SAM" id="MobiDB-lite"/>
    </source>
</evidence>
<dbReference type="PANTHER" id="PTHR47257:SF1">
    <property type="entry name" value="PH-RESPONSE TRANSCRIPTION FACTOR PACC_RIM101"/>
    <property type="match status" value="1"/>
</dbReference>
<feature type="compositionally biased region" description="Basic and acidic residues" evidence="10">
    <location>
        <begin position="623"/>
        <end position="643"/>
    </location>
</feature>
<keyword evidence="4" id="KW-0677">Repeat</keyword>
<feature type="region of interest" description="Disordered" evidence="10">
    <location>
        <begin position="138"/>
        <end position="159"/>
    </location>
</feature>
<dbReference type="InterPro" id="IPR013087">
    <property type="entry name" value="Znf_C2H2_type"/>
</dbReference>
<evidence type="ECO:0000256" key="6">
    <source>
        <dbReference type="ARBA" id="ARBA00022833"/>
    </source>
</evidence>
<keyword evidence="7" id="KW-0539">Nucleus</keyword>
<sequence length="653" mass="68418">MDASTPQTVAQAVQAATQQAAQQISASQPSPSVQAPQSLTPSSTIDNLTCQWQGCGERTDTAESLYDHVCERHVGRKSTNNLNLTCQWGACRTTTVKRDHITSHIRVHVPLKPHKCDFCGKSFKRPQDLKKHVKTHADDSVLGSPAGGQNRAVGGGGGMGTNGKANSSYYPSHDAMNNAYQHGYGLPSANGYAQPGSNGQYGNYGSVNYPNSSAMADIQSMDTRRRAIEALNDFLGDIKRRAINPNSYYDVGHRLGSGNSLPLPVGSGYNTGYNNQSNNGGSFGNFSAGSLLESFSGGGDHHMGGGTLHGGGAVSQPGYTLPNARTKNDLQDIDRFLEQLQATVYETSNQAAAAGVQQPGVHAQYSSGDYGFGNAYQSRSSNSPPNYQNTTQGASSFGAMTAASMPGITSSSSAMDTPALTPASVSSYSSSGHSPMSSHGRGSLGSMNGGPMYPSLPPVTGMSDLGSGYPTTTSAPASGLASGFEGLDGRRYSGGRLQRQAPGQDTEMADADDGSRTPKQGDEKASKGGKGSSALDPALRGDDSSDSASTPAARSESIDDRRQEDWVENIRTIESLRKWISERLTRGEFDAENTQQQTDAKNGPSTDDDDAAAQIAKLVEARMADARQEESKAAAAKEADAGDVKYPSLASTG</sequence>
<dbReference type="OrthoDB" id="6155966at2759"/>
<evidence type="ECO:0000256" key="5">
    <source>
        <dbReference type="ARBA" id="ARBA00022771"/>
    </source>
</evidence>
<gene>
    <name evidence="12" type="ORF">B0A50_07018</name>
</gene>
<dbReference type="PROSITE" id="PS00028">
    <property type="entry name" value="ZINC_FINGER_C2H2_1"/>
    <property type="match status" value="1"/>
</dbReference>
<evidence type="ECO:0000256" key="3">
    <source>
        <dbReference type="ARBA" id="ARBA00022723"/>
    </source>
</evidence>
<dbReference type="EMBL" id="NAJL01000050">
    <property type="protein sequence ID" value="TKA23883.1"/>
    <property type="molecule type" value="Genomic_DNA"/>
</dbReference>
<dbReference type="GO" id="GO:0008270">
    <property type="term" value="F:zinc ion binding"/>
    <property type="evidence" value="ECO:0007669"/>
    <property type="project" value="UniProtKB-KW"/>
</dbReference>
<feature type="region of interest" description="Disordered" evidence="10">
    <location>
        <begin position="408"/>
        <end position="565"/>
    </location>
</feature>
<dbReference type="GO" id="GO:0045944">
    <property type="term" value="P:positive regulation of transcription by RNA polymerase II"/>
    <property type="evidence" value="ECO:0007669"/>
    <property type="project" value="TreeGrafter"/>
</dbReference>